<comment type="caution">
    <text evidence="1">The sequence shown here is derived from an EMBL/GenBank/DDBJ whole genome shotgun (WGS) entry which is preliminary data.</text>
</comment>
<proteinExistence type="predicted"/>
<dbReference type="EMBL" id="JBEXPZ010000045">
    <property type="protein sequence ID" value="MET9848902.1"/>
    <property type="molecule type" value="Genomic_DNA"/>
</dbReference>
<name>A0ABV2V6C7_9ACTN</name>
<dbReference type="Proteomes" id="UP001550210">
    <property type="component" value="Unassembled WGS sequence"/>
</dbReference>
<accession>A0ABV2V6C7</accession>
<keyword evidence="2" id="KW-1185">Reference proteome</keyword>
<evidence type="ECO:0000313" key="1">
    <source>
        <dbReference type="EMBL" id="MET9848902.1"/>
    </source>
</evidence>
<sequence>MSHLEWTQKAYYEAGGGDRVGLLALDDGHWAVAWAYVDPHCSMQVISFDPERAQEVFSTAREQAEGREGLRYDSRQEWQGSSL</sequence>
<gene>
    <name evidence="1" type="ORF">ABZZ21_31045</name>
</gene>
<organism evidence="1 2">
    <name type="scientific">Streptomyces ossamyceticus</name>
    <dbReference type="NCBI Taxonomy" id="249581"/>
    <lineage>
        <taxon>Bacteria</taxon>
        <taxon>Bacillati</taxon>
        <taxon>Actinomycetota</taxon>
        <taxon>Actinomycetes</taxon>
        <taxon>Kitasatosporales</taxon>
        <taxon>Streptomycetaceae</taxon>
        <taxon>Streptomyces</taxon>
    </lineage>
</organism>
<evidence type="ECO:0000313" key="2">
    <source>
        <dbReference type="Proteomes" id="UP001550210"/>
    </source>
</evidence>
<evidence type="ECO:0008006" key="3">
    <source>
        <dbReference type="Google" id="ProtNLM"/>
    </source>
</evidence>
<dbReference type="RefSeq" id="WP_355401080.1">
    <property type="nucleotide sequence ID" value="NZ_JBEXPZ010000045.1"/>
</dbReference>
<reference evidence="1 2" key="1">
    <citation type="submission" date="2024-06" db="EMBL/GenBank/DDBJ databases">
        <title>The Natural Products Discovery Center: Release of the First 8490 Sequenced Strains for Exploring Actinobacteria Biosynthetic Diversity.</title>
        <authorList>
            <person name="Kalkreuter E."/>
            <person name="Kautsar S.A."/>
            <person name="Yang D."/>
            <person name="Bader C.D."/>
            <person name="Teijaro C.N."/>
            <person name="Fluegel L."/>
            <person name="Davis C.M."/>
            <person name="Simpson J.R."/>
            <person name="Lauterbach L."/>
            <person name="Steele A.D."/>
            <person name="Gui C."/>
            <person name="Meng S."/>
            <person name="Li G."/>
            <person name="Viehrig K."/>
            <person name="Ye F."/>
            <person name="Su P."/>
            <person name="Kiefer A.F."/>
            <person name="Nichols A."/>
            <person name="Cepeda A.J."/>
            <person name="Yan W."/>
            <person name="Fan B."/>
            <person name="Jiang Y."/>
            <person name="Adhikari A."/>
            <person name="Zheng C.-J."/>
            <person name="Schuster L."/>
            <person name="Cowan T.M."/>
            <person name="Smanski M.J."/>
            <person name="Chevrette M.G."/>
            <person name="De Carvalho L.P.S."/>
            <person name="Shen B."/>
        </authorList>
    </citation>
    <scope>NUCLEOTIDE SEQUENCE [LARGE SCALE GENOMIC DNA]</scope>
    <source>
        <strain evidence="1 2">NPDC006434</strain>
    </source>
</reference>
<protein>
    <recommendedName>
        <fullName evidence="3">Immunity protein 35 of polymorphic toxin system</fullName>
    </recommendedName>
</protein>